<evidence type="ECO:0000313" key="3">
    <source>
        <dbReference type="WBParaSite" id="ACRNAN_scaffold4893.g12159.t1"/>
    </source>
</evidence>
<dbReference type="AlphaFoldDB" id="A0A914E1U6"/>
<protein>
    <submittedName>
        <fullName evidence="3">Uncharacterized protein</fullName>
    </submittedName>
</protein>
<organism evidence="2 3">
    <name type="scientific">Acrobeloides nanus</name>
    <dbReference type="NCBI Taxonomy" id="290746"/>
    <lineage>
        <taxon>Eukaryota</taxon>
        <taxon>Metazoa</taxon>
        <taxon>Ecdysozoa</taxon>
        <taxon>Nematoda</taxon>
        <taxon>Chromadorea</taxon>
        <taxon>Rhabditida</taxon>
        <taxon>Tylenchina</taxon>
        <taxon>Cephalobomorpha</taxon>
        <taxon>Cephaloboidea</taxon>
        <taxon>Cephalobidae</taxon>
        <taxon>Acrobeloides</taxon>
    </lineage>
</organism>
<feature type="region of interest" description="Disordered" evidence="1">
    <location>
        <begin position="88"/>
        <end position="122"/>
    </location>
</feature>
<evidence type="ECO:0000313" key="2">
    <source>
        <dbReference type="Proteomes" id="UP000887540"/>
    </source>
</evidence>
<evidence type="ECO:0000256" key="1">
    <source>
        <dbReference type="SAM" id="MobiDB-lite"/>
    </source>
</evidence>
<name>A0A914E1U6_9BILA</name>
<keyword evidence="2" id="KW-1185">Reference proteome</keyword>
<proteinExistence type="predicted"/>
<dbReference type="Proteomes" id="UP000887540">
    <property type="component" value="Unplaced"/>
</dbReference>
<dbReference type="WBParaSite" id="ACRNAN_scaffold4893.g12159.t1">
    <property type="protein sequence ID" value="ACRNAN_scaffold4893.g12159.t1"/>
    <property type="gene ID" value="ACRNAN_scaffold4893.g12159"/>
</dbReference>
<accession>A0A914E1U6</accession>
<sequence>MLKSAILDEVRVHLSQGVLTLLEARCMNEAIAAADIEGLVTCESCNFQSAVTNGDYFICPSCERKQCRFCPRIYDENHFAKTCDQVTHEEHEREREEQDREYAELLQEKYEKEHEAEQRKQRVEQERLKVEQERHKAEQERIKAIDEDLRRKEKNIK</sequence>
<reference evidence="3" key="1">
    <citation type="submission" date="2022-11" db="UniProtKB">
        <authorList>
            <consortium name="WormBaseParasite"/>
        </authorList>
    </citation>
    <scope>IDENTIFICATION</scope>
</reference>